<dbReference type="PANTHER" id="PTHR47074:SF11">
    <property type="entry name" value="REVERSE TRANSCRIPTASE-LIKE PROTEIN"/>
    <property type="match status" value="1"/>
</dbReference>
<dbReference type="RefSeq" id="XP_056687475.1">
    <property type="nucleotide sequence ID" value="XM_056831497.1"/>
</dbReference>
<evidence type="ECO:0000259" key="1">
    <source>
        <dbReference type="Pfam" id="PF13456"/>
    </source>
</evidence>
<evidence type="ECO:0000313" key="2">
    <source>
        <dbReference type="Proteomes" id="UP000813463"/>
    </source>
</evidence>
<protein>
    <recommendedName>
        <fullName evidence="1">RNase H type-1 domain-containing protein</fullName>
    </recommendedName>
</protein>
<gene>
    <name evidence="3" type="primary">LOC130462700</name>
</gene>
<sequence>MVHLFLNCPRATEFWSNIEFQPKYNHLHSDVENWFLDNLNDTGLSQVLNTTNQTVFIFCLWRIWNRRNLWIFQKENTSIQSWCHQTLWLAKEHGNIESKGTQQIKPVHLDPPSPSNYFVKCDASFCSSTLLASYAAICRNEDHTFMAGIAGTFTSTSAAAAETQSILIASSWVIIKAWQNVTIFTDCKSAAEHLNNDNPPISWLSNLYAKCRELQRTHGSLWVKFRRREHIMEADYVARKAKDRLSLLDQGSDLEPPPV</sequence>
<dbReference type="InterPro" id="IPR002156">
    <property type="entry name" value="RNaseH_domain"/>
</dbReference>
<feature type="domain" description="RNase H type-1" evidence="1">
    <location>
        <begin position="121"/>
        <end position="241"/>
    </location>
</feature>
<name>A0ABM3QVU0_SPIOL</name>
<dbReference type="CDD" id="cd06222">
    <property type="entry name" value="RNase_H_like"/>
    <property type="match status" value="1"/>
</dbReference>
<organism evidence="2 3">
    <name type="scientific">Spinacia oleracea</name>
    <name type="common">Spinach</name>
    <dbReference type="NCBI Taxonomy" id="3562"/>
    <lineage>
        <taxon>Eukaryota</taxon>
        <taxon>Viridiplantae</taxon>
        <taxon>Streptophyta</taxon>
        <taxon>Embryophyta</taxon>
        <taxon>Tracheophyta</taxon>
        <taxon>Spermatophyta</taxon>
        <taxon>Magnoliopsida</taxon>
        <taxon>eudicotyledons</taxon>
        <taxon>Gunneridae</taxon>
        <taxon>Pentapetalae</taxon>
        <taxon>Caryophyllales</taxon>
        <taxon>Chenopodiaceae</taxon>
        <taxon>Chenopodioideae</taxon>
        <taxon>Anserineae</taxon>
        <taxon>Spinacia</taxon>
    </lineage>
</organism>
<dbReference type="PANTHER" id="PTHR47074">
    <property type="entry name" value="BNAC02G40300D PROTEIN"/>
    <property type="match status" value="1"/>
</dbReference>
<reference evidence="3" key="2">
    <citation type="submission" date="2025-08" db="UniProtKB">
        <authorList>
            <consortium name="RefSeq"/>
        </authorList>
    </citation>
    <scope>IDENTIFICATION</scope>
    <source>
        <tissue evidence="3">Leaf</tissue>
    </source>
</reference>
<evidence type="ECO:0000313" key="3">
    <source>
        <dbReference type="RefSeq" id="XP_056687475.1"/>
    </source>
</evidence>
<dbReference type="Pfam" id="PF13456">
    <property type="entry name" value="RVT_3"/>
    <property type="match status" value="1"/>
</dbReference>
<dbReference type="Proteomes" id="UP000813463">
    <property type="component" value="Chromosome 1"/>
</dbReference>
<dbReference type="InterPro" id="IPR052929">
    <property type="entry name" value="RNase_H-like_EbsB-rel"/>
</dbReference>
<dbReference type="GeneID" id="130462700"/>
<dbReference type="SUPFAM" id="SSF53098">
    <property type="entry name" value="Ribonuclease H-like"/>
    <property type="match status" value="1"/>
</dbReference>
<dbReference type="InterPro" id="IPR036397">
    <property type="entry name" value="RNaseH_sf"/>
</dbReference>
<dbReference type="InterPro" id="IPR012337">
    <property type="entry name" value="RNaseH-like_sf"/>
</dbReference>
<accession>A0ABM3QVU0</accession>
<dbReference type="InterPro" id="IPR044730">
    <property type="entry name" value="RNase_H-like_dom_plant"/>
</dbReference>
<reference evidence="2" key="1">
    <citation type="journal article" date="2021" name="Nat. Commun.">
        <title>Genomic analyses provide insights into spinach domestication and the genetic basis of agronomic traits.</title>
        <authorList>
            <person name="Cai X."/>
            <person name="Sun X."/>
            <person name="Xu C."/>
            <person name="Sun H."/>
            <person name="Wang X."/>
            <person name="Ge C."/>
            <person name="Zhang Z."/>
            <person name="Wang Q."/>
            <person name="Fei Z."/>
            <person name="Jiao C."/>
            <person name="Wang Q."/>
        </authorList>
    </citation>
    <scope>NUCLEOTIDE SEQUENCE [LARGE SCALE GENOMIC DNA]</scope>
    <source>
        <strain evidence="2">cv. Varoflay</strain>
    </source>
</reference>
<keyword evidence="2" id="KW-1185">Reference proteome</keyword>
<dbReference type="Gene3D" id="3.30.420.10">
    <property type="entry name" value="Ribonuclease H-like superfamily/Ribonuclease H"/>
    <property type="match status" value="1"/>
</dbReference>
<proteinExistence type="predicted"/>